<dbReference type="GO" id="GO:0016491">
    <property type="term" value="F:oxidoreductase activity"/>
    <property type="evidence" value="ECO:0007669"/>
    <property type="project" value="UniProtKB-KW"/>
</dbReference>
<evidence type="ECO:0000313" key="2">
    <source>
        <dbReference type="EMBL" id="QDU85264.1"/>
    </source>
</evidence>
<dbReference type="CDD" id="cd05374">
    <property type="entry name" value="17beta-HSD-like_SDR_c"/>
    <property type="match status" value="1"/>
</dbReference>
<keyword evidence="2" id="KW-0560">Oxidoreductase</keyword>
<gene>
    <name evidence="2" type="primary">ydfG_2</name>
    <name evidence="2" type="ORF">Pla163_23920</name>
</gene>
<dbReference type="InterPro" id="IPR002347">
    <property type="entry name" value="SDR_fam"/>
</dbReference>
<proteinExistence type="inferred from homology"/>
<dbReference type="EMBL" id="CP036290">
    <property type="protein sequence ID" value="QDU85264.1"/>
    <property type="molecule type" value="Genomic_DNA"/>
</dbReference>
<dbReference type="EC" id="1.1.1.-" evidence="2"/>
<dbReference type="PANTHER" id="PTHR43976:SF9">
    <property type="entry name" value="OXIDOREDUCTASE"/>
    <property type="match status" value="1"/>
</dbReference>
<organism evidence="2 3">
    <name type="scientific">Rohdeia mirabilis</name>
    <dbReference type="NCBI Taxonomy" id="2528008"/>
    <lineage>
        <taxon>Bacteria</taxon>
        <taxon>Pseudomonadati</taxon>
        <taxon>Planctomycetota</taxon>
        <taxon>Planctomycetia</taxon>
        <taxon>Planctomycetia incertae sedis</taxon>
        <taxon>Rohdeia</taxon>
    </lineage>
</organism>
<dbReference type="Pfam" id="PF00106">
    <property type="entry name" value="adh_short"/>
    <property type="match status" value="1"/>
</dbReference>
<comment type="similarity">
    <text evidence="1">Belongs to the short-chain dehydrogenases/reductases (SDR) family.</text>
</comment>
<dbReference type="SUPFAM" id="SSF51735">
    <property type="entry name" value="NAD(P)-binding Rossmann-fold domains"/>
    <property type="match status" value="1"/>
</dbReference>
<dbReference type="AlphaFoldDB" id="A0A518D1B6"/>
<protein>
    <submittedName>
        <fullName evidence="2">NADP-dependent 3-hydroxy acid dehydrogenase YdfG</fullName>
        <ecNumber evidence="2">1.1.1.-</ecNumber>
    </submittedName>
</protein>
<dbReference type="PRINTS" id="PR00081">
    <property type="entry name" value="GDHRDH"/>
</dbReference>
<keyword evidence="3" id="KW-1185">Reference proteome</keyword>
<sequence>MPPMSSTTTQSVLITGCSAGFGRDAALQLARSGHTVHATMRGVHGKNAERARELRQTAAADSLALHVHELDVTSDASVETAVVAIGPVDVLINNAGLGYGGPVESFTAAQVTAQLDVNIVGPVRLVRAVLPAMRERGDGLIIQISSTAGRGAFPGFGVYHASKWGLEGLSEALRYELAPLGIDVVLVEPGPFATNFFDNLVAGDDTERAAAYPHVAEFGEGFKSTVIEAFENADAPTDPKLVVDLFEKLIATPKGQRPLRTIAGLDFGLQAINDAVEPIRKQTLESMHIAEWDGPR</sequence>
<dbReference type="PANTHER" id="PTHR43976">
    <property type="entry name" value="SHORT CHAIN DEHYDROGENASE"/>
    <property type="match status" value="1"/>
</dbReference>
<accession>A0A518D1B6</accession>
<evidence type="ECO:0000256" key="1">
    <source>
        <dbReference type="RuleBase" id="RU000363"/>
    </source>
</evidence>
<dbReference type="InterPro" id="IPR051911">
    <property type="entry name" value="SDR_oxidoreductase"/>
</dbReference>
<dbReference type="Gene3D" id="3.40.50.720">
    <property type="entry name" value="NAD(P)-binding Rossmann-like Domain"/>
    <property type="match status" value="1"/>
</dbReference>
<dbReference type="PRINTS" id="PR00080">
    <property type="entry name" value="SDRFAMILY"/>
</dbReference>
<dbReference type="InterPro" id="IPR036291">
    <property type="entry name" value="NAD(P)-bd_dom_sf"/>
</dbReference>
<evidence type="ECO:0000313" key="3">
    <source>
        <dbReference type="Proteomes" id="UP000319342"/>
    </source>
</evidence>
<dbReference type="Proteomes" id="UP000319342">
    <property type="component" value="Chromosome"/>
</dbReference>
<name>A0A518D1B6_9BACT</name>
<reference evidence="2 3" key="1">
    <citation type="submission" date="2019-02" db="EMBL/GenBank/DDBJ databases">
        <title>Deep-cultivation of Planctomycetes and their phenomic and genomic characterization uncovers novel biology.</title>
        <authorList>
            <person name="Wiegand S."/>
            <person name="Jogler M."/>
            <person name="Boedeker C."/>
            <person name="Pinto D."/>
            <person name="Vollmers J."/>
            <person name="Rivas-Marin E."/>
            <person name="Kohn T."/>
            <person name="Peeters S.H."/>
            <person name="Heuer A."/>
            <person name="Rast P."/>
            <person name="Oberbeckmann S."/>
            <person name="Bunk B."/>
            <person name="Jeske O."/>
            <person name="Meyerdierks A."/>
            <person name="Storesund J.E."/>
            <person name="Kallscheuer N."/>
            <person name="Luecker S."/>
            <person name="Lage O.M."/>
            <person name="Pohl T."/>
            <person name="Merkel B.J."/>
            <person name="Hornburger P."/>
            <person name="Mueller R.-W."/>
            <person name="Bruemmer F."/>
            <person name="Labrenz M."/>
            <person name="Spormann A.M."/>
            <person name="Op den Camp H."/>
            <person name="Overmann J."/>
            <person name="Amann R."/>
            <person name="Jetten M.S.M."/>
            <person name="Mascher T."/>
            <person name="Medema M.H."/>
            <person name="Devos D.P."/>
            <person name="Kaster A.-K."/>
            <person name="Ovreas L."/>
            <person name="Rohde M."/>
            <person name="Galperin M.Y."/>
            <person name="Jogler C."/>
        </authorList>
    </citation>
    <scope>NUCLEOTIDE SEQUENCE [LARGE SCALE GENOMIC DNA]</scope>
    <source>
        <strain evidence="2 3">Pla163</strain>
    </source>
</reference>